<name>A0A415D547_9FIRM</name>
<dbReference type="GO" id="GO:0003677">
    <property type="term" value="F:DNA binding"/>
    <property type="evidence" value="ECO:0007669"/>
    <property type="project" value="InterPro"/>
</dbReference>
<dbReference type="InterPro" id="IPR001387">
    <property type="entry name" value="Cro/C1-type_HTH"/>
</dbReference>
<dbReference type="SUPFAM" id="SSF47413">
    <property type="entry name" value="lambda repressor-like DNA-binding domains"/>
    <property type="match status" value="1"/>
</dbReference>
<dbReference type="SMART" id="SM00530">
    <property type="entry name" value="HTH_XRE"/>
    <property type="match status" value="1"/>
</dbReference>
<reference evidence="2 3" key="1">
    <citation type="submission" date="2018-08" db="EMBL/GenBank/DDBJ databases">
        <title>A genome reference for cultivated species of the human gut microbiota.</title>
        <authorList>
            <person name="Zou Y."/>
            <person name="Xue W."/>
            <person name="Luo G."/>
        </authorList>
    </citation>
    <scope>NUCLEOTIDE SEQUENCE [LARGE SCALE GENOMIC DNA]</scope>
    <source>
        <strain evidence="2 3">AM09-9</strain>
    </source>
</reference>
<protein>
    <submittedName>
        <fullName evidence="2">XRE family transcriptional regulator</fullName>
    </submittedName>
</protein>
<dbReference type="PROSITE" id="PS50943">
    <property type="entry name" value="HTH_CROC1"/>
    <property type="match status" value="1"/>
</dbReference>
<dbReference type="Proteomes" id="UP000285832">
    <property type="component" value="Unassembled WGS sequence"/>
</dbReference>
<accession>A0A415D547</accession>
<comment type="caution">
    <text evidence="2">The sequence shown here is derived from an EMBL/GenBank/DDBJ whole genome shotgun (WGS) entry which is preliminary data.</text>
</comment>
<dbReference type="RefSeq" id="WP_118279128.1">
    <property type="nucleotide sequence ID" value="NZ_JAQDJO010000017.1"/>
</dbReference>
<dbReference type="AlphaFoldDB" id="A0A415D547"/>
<gene>
    <name evidence="2" type="ORF">DW116_08175</name>
</gene>
<dbReference type="CDD" id="cd00093">
    <property type="entry name" value="HTH_XRE"/>
    <property type="match status" value="1"/>
</dbReference>
<organism evidence="2 3">
    <name type="scientific">[Ruminococcus] lactaris</name>
    <dbReference type="NCBI Taxonomy" id="46228"/>
    <lineage>
        <taxon>Bacteria</taxon>
        <taxon>Bacillati</taxon>
        <taxon>Bacillota</taxon>
        <taxon>Clostridia</taxon>
        <taxon>Lachnospirales</taxon>
        <taxon>Lachnospiraceae</taxon>
        <taxon>Mediterraneibacter</taxon>
    </lineage>
</organism>
<dbReference type="EMBL" id="QRMI01000018">
    <property type="protein sequence ID" value="RHJ61141.1"/>
    <property type="molecule type" value="Genomic_DNA"/>
</dbReference>
<feature type="domain" description="HTH cro/C1-type" evidence="1">
    <location>
        <begin position="13"/>
        <end position="59"/>
    </location>
</feature>
<evidence type="ECO:0000313" key="3">
    <source>
        <dbReference type="Proteomes" id="UP000285832"/>
    </source>
</evidence>
<dbReference type="Pfam" id="PF01381">
    <property type="entry name" value="HTH_3"/>
    <property type="match status" value="1"/>
</dbReference>
<dbReference type="Gene3D" id="1.10.260.40">
    <property type="entry name" value="lambda repressor-like DNA-binding domains"/>
    <property type="match status" value="1"/>
</dbReference>
<sequence length="62" mass="7175">MYEKFQSLLDKTNKTPYQVSKDTGISTATLSSWKNGVYVPKADKLMILAKYFDVSIEYFLEE</sequence>
<evidence type="ECO:0000259" key="1">
    <source>
        <dbReference type="PROSITE" id="PS50943"/>
    </source>
</evidence>
<proteinExistence type="predicted"/>
<evidence type="ECO:0000313" key="2">
    <source>
        <dbReference type="EMBL" id="RHJ61141.1"/>
    </source>
</evidence>
<dbReference type="InterPro" id="IPR010982">
    <property type="entry name" value="Lambda_DNA-bd_dom_sf"/>
</dbReference>